<keyword evidence="2" id="KW-1185">Reference proteome</keyword>
<gene>
    <name evidence="1" type="ORF">CEXT_59491</name>
</gene>
<name>A0AAV4S8S4_CAEEX</name>
<organism evidence="1 2">
    <name type="scientific">Caerostris extrusa</name>
    <name type="common">Bark spider</name>
    <name type="synonym">Caerostris bankana</name>
    <dbReference type="NCBI Taxonomy" id="172846"/>
    <lineage>
        <taxon>Eukaryota</taxon>
        <taxon>Metazoa</taxon>
        <taxon>Ecdysozoa</taxon>
        <taxon>Arthropoda</taxon>
        <taxon>Chelicerata</taxon>
        <taxon>Arachnida</taxon>
        <taxon>Araneae</taxon>
        <taxon>Araneomorphae</taxon>
        <taxon>Entelegynae</taxon>
        <taxon>Araneoidea</taxon>
        <taxon>Araneidae</taxon>
        <taxon>Caerostris</taxon>
    </lineage>
</organism>
<dbReference type="EMBL" id="BPLR01009158">
    <property type="protein sequence ID" value="GIY29932.1"/>
    <property type="molecule type" value="Genomic_DNA"/>
</dbReference>
<accession>A0AAV4S8S4</accession>
<protein>
    <submittedName>
        <fullName evidence="1">Uncharacterized protein</fullName>
    </submittedName>
</protein>
<reference evidence="1 2" key="1">
    <citation type="submission" date="2021-06" db="EMBL/GenBank/DDBJ databases">
        <title>Caerostris extrusa draft genome.</title>
        <authorList>
            <person name="Kono N."/>
            <person name="Arakawa K."/>
        </authorList>
    </citation>
    <scope>NUCLEOTIDE SEQUENCE [LARGE SCALE GENOMIC DNA]</scope>
</reference>
<evidence type="ECO:0000313" key="1">
    <source>
        <dbReference type="EMBL" id="GIY29932.1"/>
    </source>
</evidence>
<dbReference type="Proteomes" id="UP001054945">
    <property type="component" value="Unassembled WGS sequence"/>
</dbReference>
<comment type="caution">
    <text evidence="1">The sequence shown here is derived from an EMBL/GenBank/DDBJ whole genome shotgun (WGS) entry which is preliminary data.</text>
</comment>
<proteinExistence type="predicted"/>
<sequence>MSINTRTLIFYKVRCFFTALNLPPRYCLPCQPSSSSGNSNLIPLERINSDVLSHKSLMLLSVHSEDLTSQTRQSLNKYPDCLRTSLLDRQYRMVVYLP</sequence>
<evidence type="ECO:0000313" key="2">
    <source>
        <dbReference type="Proteomes" id="UP001054945"/>
    </source>
</evidence>
<dbReference type="AlphaFoldDB" id="A0AAV4S8S4"/>